<evidence type="ECO:0000313" key="1">
    <source>
        <dbReference type="EMBL" id="MDJ1179164.1"/>
    </source>
</evidence>
<accession>A0ABT7BKR1</accession>
<dbReference type="RefSeq" id="WP_283762474.1">
    <property type="nucleotide sequence ID" value="NZ_JAQPOK010000078.1"/>
</dbReference>
<reference evidence="1 2" key="1">
    <citation type="submission" date="2023-01" db="EMBL/GenBank/DDBJ databases">
        <title>Novel diversity within Roseofilum (Cyanobacteria; Desertifilaceae) from marine benthic mats with descriptions of four novel species.</title>
        <authorList>
            <person name="Wang Y."/>
            <person name="Berthold D.E."/>
            <person name="Hu J."/>
            <person name="Lefler F.W."/>
            <person name="Laughinghouse H.D. IV."/>
        </authorList>
    </citation>
    <scope>NUCLEOTIDE SEQUENCE [LARGE SCALE GENOMIC DNA]</scope>
    <source>
        <strain evidence="1 2">BLCC-M91</strain>
    </source>
</reference>
<comment type="caution">
    <text evidence="1">The sequence shown here is derived from an EMBL/GenBank/DDBJ whole genome shotgun (WGS) entry which is preliminary data.</text>
</comment>
<proteinExistence type="predicted"/>
<sequence>MKSLKNGDYSVKNGFPITNYPLPITARSAVSTPETIKRCFDIWLRIKIRRYADQLGGQGKHIGNGERGI</sequence>
<dbReference type="Proteomes" id="UP001231370">
    <property type="component" value="Unassembled WGS sequence"/>
</dbReference>
<protein>
    <submittedName>
        <fullName evidence="1">Uncharacterized protein</fullName>
    </submittedName>
</protein>
<organism evidence="1 2">
    <name type="scientific">Roseofilum halophilum BLCC-M91</name>
    <dbReference type="NCBI Taxonomy" id="3022259"/>
    <lineage>
        <taxon>Bacteria</taxon>
        <taxon>Bacillati</taxon>
        <taxon>Cyanobacteriota</taxon>
        <taxon>Cyanophyceae</taxon>
        <taxon>Desertifilales</taxon>
        <taxon>Desertifilaceae</taxon>
        <taxon>Roseofilum</taxon>
        <taxon>Roseofilum halophilum</taxon>
    </lineage>
</organism>
<name>A0ABT7BKR1_9CYAN</name>
<evidence type="ECO:0000313" key="2">
    <source>
        <dbReference type="Proteomes" id="UP001231370"/>
    </source>
</evidence>
<keyword evidence="2" id="KW-1185">Reference proteome</keyword>
<dbReference type="EMBL" id="JAQPOK010000078">
    <property type="protein sequence ID" value="MDJ1179164.1"/>
    <property type="molecule type" value="Genomic_DNA"/>
</dbReference>
<gene>
    <name evidence="1" type="ORF">PJF56_09830</name>
</gene>